<dbReference type="GeneID" id="115726607"/>
<dbReference type="RefSeq" id="XP_030512422.2">
    <property type="nucleotide sequence ID" value="XM_030656562.2"/>
</dbReference>
<feature type="domain" description="DUF7026" evidence="1">
    <location>
        <begin position="66"/>
        <end position="115"/>
    </location>
</feature>
<dbReference type="Proteomes" id="UP000827889">
    <property type="component" value="Chromosome 11"/>
</dbReference>
<dbReference type="Pfam" id="PF22950">
    <property type="entry name" value="DUF7026"/>
    <property type="match status" value="1"/>
</dbReference>
<accession>A0A8B8MR85</accession>
<reference evidence="3 4" key="1">
    <citation type="submission" date="2025-05" db="UniProtKB">
        <authorList>
            <consortium name="RefSeq"/>
        </authorList>
    </citation>
    <scope>IDENTIFICATION</scope>
    <source>
        <tissue evidence="3 4">Leaf</tissue>
    </source>
</reference>
<proteinExistence type="predicted"/>
<gene>
    <name evidence="3 4" type="primary">LOC115726607</name>
</gene>
<name>A0A8B8MR85_9MYRT</name>
<dbReference type="InterPro" id="IPR054290">
    <property type="entry name" value="DUF7026"/>
</dbReference>
<evidence type="ECO:0000313" key="4">
    <source>
        <dbReference type="RefSeq" id="XP_048128154.1"/>
    </source>
</evidence>
<dbReference type="KEGG" id="rarg:115726607"/>
<organism evidence="2 3">
    <name type="scientific">Rhodamnia argentea</name>
    <dbReference type="NCBI Taxonomy" id="178133"/>
    <lineage>
        <taxon>Eukaryota</taxon>
        <taxon>Viridiplantae</taxon>
        <taxon>Streptophyta</taxon>
        <taxon>Embryophyta</taxon>
        <taxon>Tracheophyta</taxon>
        <taxon>Spermatophyta</taxon>
        <taxon>Magnoliopsida</taxon>
        <taxon>eudicotyledons</taxon>
        <taxon>Gunneridae</taxon>
        <taxon>Pentapetalae</taxon>
        <taxon>rosids</taxon>
        <taxon>malvids</taxon>
        <taxon>Myrtales</taxon>
        <taxon>Myrtaceae</taxon>
        <taxon>Myrtoideae</taxon>
        <taxon>Myrteae</taxon>
        <taxon>Australasian group</taxon>
        <taxon>Rhodamnia</taxon>
    </lineage>
</organism>
<evidence type="ECO:0000313" key="3">
    <source>
        <dbReference type="RefSeq" id="XP_030512422.2"/>
    </source>
</evidence>
<evidence type="ECO:0000259" key="1">
    <source>
        <dbReference type="Pfam" id="PF22950"/>
    </source>
</evidence>
<dbReference type="RefSeq" id="XP_048128154.1">
    <property type="nucleotide sequence ID" value="XM_048272197.1"/>
</dbReference>
<evidence type="ECO:0000313" key="2">
    <source>
        <dbReference type="Proteomes" id="UP000827889"/>
    </source>
</evidence>
<dbReference type="AlphaFoldDB" id="A0A8B8MR85"/>
<keyword evidence="2" id="KW-1185">Reference proteome</keyword>
<sequence length="163" mass="18500">MALRIHPLPLIALPRPPKSRLRPICFNERKSLVVSVSCAGKEIGDAEVASALAEEVARVHAQKRQKDEALSKSRALLFSELCGYLSLSEDELQKKWERMEDGERRDLAKEFVSNWSVHFHPLSARSVVEMVEEHLQQEKKPSFSNDSTFFPSLKRLMGLGESK</sequence>
<protein>
    <submittedName>
        <fullName evidence="3 4">Uncharacterized protein LOC115726607</fullName>
    </submittedName>
</protein>